<dbReference type="OrthoDB" id="5241763at2"/>
<evidence type="ECO:0000313" key="1">
    <source>
        <dbReference type="EMBL" id="RAW17811.1"/>
    </source>
</evidence>
<dbReference type="RefSeq" id="WP_112256770.1">
    <property type="nucleotide sequence ID" value="NZ_QMIG01000002.1"/>
</dbReference>
<dbReference type="AlphaFoldDB" id="A0A329QZR7"/>
<reference evidence="1 2" key="1">
    <citation type="submission" date="2018-06" db="EMBL/GenBank/DDBJ databases">
        <title>Phytoactinopolyspora halophila sp. nov., a novel halophilic actinomycete isolated from a saline soil in China.</title>
        <authorList>
            <person name="Tang S.-K."/>
        </authorList>
    </citation>
    <scope>NUCLEOTIDE SEQUENCE [LARGE SCALE GENOMIC DNA]</scope>
    <source>
        <strain evidence="1 2">YIM 96934</strain>
    </source>
</reference>
<accession>A0A329QZR7</accession>
<name>A0A329QZR7_9ACTN</name>
<protein>
    <submittedName>
        <fullName evidence="1">Oxidoreductase</fullName>
    </submittedName>
</protein>
<dbReference type="EMBL" id="QMIG01000002">
    <property type="protein sequence ID" value="RAW17811.1"/>
    <property type="molecule type" value="Genomic_DNA"/>
</dbReference>
<proteinExistence type="predicted"/>
<organism evidence="1 2">
    <name type="scientific">Phytoactinopolyspora halophila</name>
    <dbReference type="NCBI Taxonomy" id="1981511"/>
    <lineage>
        <taxon>Bacteria</taxon>
        <taxon>Bacillati</taxon>
        <taxon>Actinomycetota</taxon>
        <taxon>Actinomycetes</taxon>
        <taxon>Jiangellales</taxon>
        <taxon>Jiangellaceae</taxon>
        <taxon>Phytoactinopolyspora</taxon>
    </lineage>
</organism>
<evidence type="ECO:0000313" key="2">
    <source>
        <dbReference type="Proteomes" id="UP000250462"/>
    </source>
</evidence>
<comment type="caution">
    <text evidence="1">The sequence shown here is derived from an EMBL/GenBank/DDBJ whole genome shotgun (WGS) entry which is preliminary data.</text>
</comment>
<dbReference type="Proteomes" id="UP000250462">
    <property type="component" value="Unassembled WGS sequence"/>
</dbReference>
<gene>
    <name evidence="1" type="ORF">DPM12_02845</name>
</gene>
<keyword evidence="2" id="KW-1185">Reference proteome</keyword>
<sequence>MNDPFAGVAALHGVASAAAYARDAIDAVLQHPALRRDAAACAADSALRGARASAVLAGGDPDEVADPYLQGALRATGDTVELAKKWEGSPGQVLARLHVLVARDLVSDADALGRPVPDADSARLDQLMRLAVAPTAAPGVVVAAIVHGELAVMRPFGSADALLARAAERMVLVARGVDIKAVGVPEAGHLALKSAYEPLLEAYAGGTPDGVGAWLRHCAEAYARGADEALAVLDAR</sequence>